<evidence type="ECO:0000256" key="9">
    <source>
        <dbReference type="ARBA" id="ARBA00022989"/>
    </source>
</evidence>
<dbReference type="RefSeq" id="WP_100785723.1">
    <property type="nucleotide sequence ID" value="NZ_NPDU01000001.1"/>
</dbReference>
<keyword evidence="13" id="KW-1208">Phospholipid metabolism</keyword>
<dbReference type="PROSITE" id="PS00379">
    <property type="entry name" value="CDP_ALCOHOL_P_TRANSF"/>
    <property type="match status" value="1"/>
</dbReference>
<dbReference type="PANTHER" id="PTHR14269">
    <property type="entry name" value="CDP-DIACYLGLYCEROL--GLYCEROL-3-PHOSPHATE 3-PHOSPHATIDYLTRANSFERASE-RELATED"/>
    <property type="match status" value="1"/>
</dbReference>
<dbReference type="PANTHER" id="PTHR14269:SF61">
    <property type="entry name" value="CDP-DIACYLGLYCEROL--SERINE O-PHOSPHATIDYLTRANSFERASE"/>
    <property type="match status" value="1"/>
</dbReference>
<dbReference type="InterPro" id="IPR000462">
    <property type="entry name" value="CDP-OH_P_trans"/>
</dbReference>
<evidence type="ECO:0000256" key="1">
    <source>
        <dbReference type="ARBA" id="ARBA00000287"/>
    </source>
</evidence>
<evidence type="ECO:0000313" key="19">
    <source>
        <dbReference type="Proteomes" id="UP000232149"/>
    </source>
</evidence>
<proteinExistence type="inferred from homology"/>
<evidence type="ECO:0000256" key="7">
    <source>
        <dbReference type="ARBA" id="ARBA00022679"/>
    </source>
</evidence>
<keyword evidence="19" id="KW-1185">Reference proteome</keyword>
<sequence>MKLKLGWVPNTITLGNLTMGFSAMLVASEAGTRGGSELQAYTLAGFFILLAALFDGLDGMVARALNATSELGADLDSLADLTAFGIAPGYLMYQMVLSEYKIDVFGKEDLFPIGMLIAAIFPICAAYRLARFNVAHDPKSFTGLPSPVAGVTVGFFPIFLNANSAPHWLTIIGFVLIAILMVSNIRYSKPQAAIKSKLNPTRIFLLIGGVTLLLVSIGLNRWPWLIYGLIFFYIFSGIMTFLIHLIQEFRVKLD</sequence>
<dbReference type="InterPro" id="IPR004533">
    <property type="entry name" value="CDP-diaglyc--ser_O-PTrfase"/>
</dbReference>
<dbReference type="GO" id="GO:0012505">
    <property type="term" value="C:endomembrane system"/>
    <property type="evidence" value="ECO:0007669"/>
    <property type="project" value="UniProtKB-SubCell"/>
</dbReference>
<evidence type="ECO:0000256" key="2">
    <source>
        <dbReference type="ARBA" id="ARBA00004127"/>
    </source>
</evidence>
<evidence type="ECO:0000256" key="8">
    <source>
        <dbReference type="ARBA" id="ARBA00022692"/>
    </source>
</evidence>
<evidence type="ECO:0000256" key="15">
    <source>
        <dbReference type="RuleBase" id="RU003750"/>
    </source>
</evidence>
<dbReference type="AlphaFoldDB" id="A0A2M9YNY2"/>
<comment type="catalytic activity">
    <reaction evidence="1">
        <text>a CDP-1,2-diacyl-sn-glycerol + L-serine = a 1,2-diacyl-sn-glycero-3-phospho-L-serine + CMP + H(+)</text>
        <dbReference type="Rhea" id="RHEA:16913"/>
        <dbReference type="ChEBI" id="CHEBI:15378"/>
        <dbReference type="ChEBI" id="CHEBI:33384"/>
        <dbReference type="ChEBI" id="CHEBI:57262"/>
        <dbReference type="ChEBI" id="CHEBI:58332"/>
        <dbReference type="ChEBI" id="CHEBI:60377"/>
        <dbReference type="EC" id="2.7.8.8"/>
    </reaction>
</comment>
<gene>
    <name evidence="17" type="primary">pssA</name>
    <name evidence="18" type="ORF">CH376_00530</name>
    <name evidence="17" type="ORF">CH380_10580</name>
</gene>
<evidence type="ECO:0000256" key="6">
    <source>
        <dbReference type="ARBA" id="ARBA00022516"/>
    </source>
</evidence>
<evidence type="ECO:0000256" key="3">
    <source>
        <dbReference type="ARBA" id="ARBA00010441"/>
    </source>
</evidence>
<evidence type="ECO:0000256" key="16">
    <source>
        <dbReference type="SAM" id="Phobius"/>
    </source>
</evidence>
<dbReference type="GO" id="GO:0008654">
    <property type="term" value="P:phospholipid biosynthetic process"/>
    <property type="evidence" value="ECO:0007669"/>
    <property type="project" value="UniProtKB-KW"/>
</dbReference>
<keyword evidence="11 16" id="KW-0472">Membrane</keyword>
<keyword evidence="9 16" id="KW-1133">Transmembrane helix</keyword>
<dbReference type="NCBIfam" id="TIGR00473">
    <property type="entry name" value="pssA"/>
    <property type="match status" value="1"/>
</dbReference>
<evidence type="ECO:0000256" key="13">
    <source>
        <dbReference type="ARBA" id="ARBA00023264"/>
    </source>
</evidence>
<feature type="transmembrane region" description="Helical" evidence="16">
    <location>
        <begin position="141"/>
        <end position="159"/>
    </location>
</feature>
<feature type="transmembrane region" description="Helical" evidence="16">
    <location>
        <begin position="110"/>
        <end position="129"/>
    </location>
</feature>
<evidence type="ECO:0000256" key="5">
    <source>
        <dbReference type="ARBA" id="ARBA00017171"/>
    </source>
</evidence>
<evidence type="ECO:0000256" key="4">
    <source>
        <dbReference type="ARBA" id="ARBA00013174"/>
    </source>
</evidence>
<keyword evidence="10" id="KW-0443">Lipid metabolism</keyword>
<evidence type="ECO:0000313" key="17">
    <source>
        <dbReference type="EMBL" id="PJZ53247.1"/>
    </source>
</evidence>
<dbReference type="Proteomes" id="UP000232149">
    <property type="component" value="Unassembled WGS sequence"/>
</dbReference>
<dbReference type="InterPro" id="IPR043130">
    <property type="entry name" value="CDP-OH_PTrfase_TM_dom"/>
</dbReference>
<comment type="subcellular location">
    <subcellularLocation>
        <location evidence="2">Endomembrane system</location>
        <topology evidence="2">Multi-pass membrane protein</topology>
    </subcellularLocation>
</comment>
<dbReference type="GO" id="GO:0016020">
    <property type="term" value="C:membrane"/>
    <property type="evidence" value="ECO:0007669"/>
    <property type="project" value="InterPro"/>
</dbReference>
<evidence type="ECO:0000256" key="14">
    <source>
        <dbReference type="ARBA" id="ARBA00032361"/>
    </source>
</evidence>
<dbReference type="Gene3D" id="1.20.120.1760">
    <property type="match status" value="1"/>
</dbReference>
<feature type="transmembrane region" description="Helical" evidence="16">
    <location>
        <begin position="7"/>
        <end position="26"/>
    </location>
</feature>
<name>A0A2M9YNY2_9LEPT</name>
<keyword evidence="7 15" id="KW-0808">Transferase</keyword>
<evidence type="ECO:0000313" key="20">
    <source>
        <dbReference type="Proteomes" id="UP000232188"/>
    </source>
</evidence>
<feature type="transmembrane region" description="Helical" evidence="16">
    <location>
        <begin position="38"/>
        <end position="57"/>
    </location>
</feature>
<accession>A0A2M9YNY2</accession>
<dbReference type="GO" id="GO:0003882">
    <property type="term" value="F:CDP-diacylglycerol-serine O-phosphatidyltransferase activity"/>
    <property type="evidence" value="ECO:0007669"/>
    <property type="project" value="UniProtKB-EC"/>
</dbReference>
<dbReference type="Pfam" id="PF01066">
    <property type="entry name" value="CDP-OH_P_transf"/>
    <property type="match status" value="1"/>
</dbReference>
<dbReference type="InterPro" id="IPR050324">
    <property type="entry name" value="CDP-alcohol_PTase-I"/>
</dbReference>
<keyword evidence="6" id="KW-0444">Lipid biosynthesis</keyword>
<keyword evidence="8 16" id="KW-0812">Transmembrane</keyword>
<dbReference type="EMBL" id="NPDV01000008">
    <property type="protein sequence ID" value="PJZ53247.1"/>
    <property type="molecule type" value="Genomic_DNA"/>
</dbReference>
<dbReference type="EC" id="2.7.8.8" evidence="4"/>
<feature type="transmembrane region" description="Helical" evidence="16">
    <location>
        <begin position="203"/>
        <end position="219"/>
    </location>
</feature>
<comment type="similarity">
    <text evidence="3 15">Belongs to the CDP-alcohol phosphatidyltransferase class-I family.</text>
</comment>
<protein>
    <recommendedName>
        <fullName evidence="5">CDP-diacylglycerol--serine O-phosphatidyltransferase</fullName>
        <ecNumber evidence="4">2.7.8.8</ecNumber>
    </recommendedName>
    <alternativeName>
        <fullName evidence="14">Phosphatidylserine synthase</fullName>
    </alternativeName>
</protein>
<feature type="transmembrane region" description="Helical" evidence="16">
    <location>
        <begin position="165"/>
        <end position="182"/>
    </location>
</feature>
<keyword evidence="12" id="KW-0594">Phospholipid biosynthesis</keyword>
<evidence type="ECO:0000256" key="11">
    <source>
        <dbReference type="ARBA" id="ARBA00023136"/>
    </source>
</evidence>
<organism evidence="17 20">
    <name type="scientific">Leptospira adleri</name>
    <dbReference type="NCBI Taxonomy" id="2023186"/>
    <lineage>
        <taxon>Bacteria</taxon>
        <taxon>Pseudomonadati</taxon>
        <taxon>Spirochaetota</taxon>
        <taxon>Spirochaetia</taxon>
        <taxon>Leptospirales</taxon>
        <taxon>Leptospiraceae</taxon>
        <taxon>Leptospira</taxon>
    </lineage>
</organism>
<evidence type="ECO:0000313" key="18">
    <source>
        <dbReference type="EMBL" id="PJZ63945.1"/>
    </source>
</evidence>
<dbReference type="InterPro" id="IPR048254">
    <property type="entry name" value="CDP_ALCOHOL_P_TRANSF_CS"/>
</dbReference>
<dbReference type="Proteomes" id="UP000232188">
    <property type="component" value="Unassembled WGS sequence"/>
</dbReference>
<evidence type="ECO:0000256" key="12">
    <source>
        <dbReference type="ARBA" id="ARBA00023209"/>
    </source>
</evidence>
<dbReference type="EMBL" id="NPDU01000001">
    <property type="protein sequence ID" value="PJZ63945.1"/>
    <property type="molecule type" value="Genomic_DNA"/>
</dbReference>
<comment type="caution">
    <text evidence="17">The sequence shown here is derived from an EMBL/GenBank/DDBJ whole genome shotgun (WGS) entry which is preliminary data.</text>
</comment>
<reference evidence="19 20" key="1">
    <citation type="submission" date="2017-07" db="EMBL/GenBank/DDBJ databases">
        <title>Leptospira spp. isolated from tropical soils.</title>
        <authorList>
            <person name="Thibeaux R."/>
            <person name="Iraola G."/>
            <person name="Ferres I."/>
            <person name="Bierque E."/>
            <person name="Girault D."/>
            <person name="Soupe-Gilbert M.-E."/>
            <person name="Picardeau M."/>
            <person name="Goarant C."/>
        </authorList>
    </citation>
    <scope>NUCLEOTIDE SEQUENCE [LARGE SCALE GENOMIC DNA]</scope>
    <source>
        <strain evidence="17 20">FH2-B-C1</strain>
        <strain evidence="18 19">FH2-B-D1</strain>
    </source>
</reference>
<feature type="transmembrane region" description="Helical" evidence="16">
    <location>
        <begin position="225"/>
        <end position="246"/>
    </location>
</feature>
<evidence type="ECO:0000256" key="10">
    <source>
        <dbReference type="ARBA" id="ARBA00023098"/>
    </source>
</evidence>